<dbReference type="Proteomes" id="UP000054359">
    <property type="component" value="Unassembled WGS sequence"/>
</dbReference>
<dbReference type="Pfam" id="PF10409">
    <property type="entry name" value="PTEN_C2"/>
    <property type="match status" value="1"/>
</dbReference>
<dbReference type="SMART" id="SM01326">
    <property type="entry name" value="PTEN_C2"/>
    <property type="match status" value="1"/>
</dbReference>
<feature type="compositionally biased region" description="Polar residues" evidence="4">
    <location>
        <begin position="573"/>
        <end position="582"/>
    </location>
</feature>
<evidence type="ECO:0000259" key="5">
    <source>
        <dbReference type="PROSITE" id="PS50076"/>
    </source>
</evidence>
<reference evidence="7 8" key="1">
    <citation type="submission" date="2013-11" db="EMBL/GenBank/DDBJ databases">
        <title>Genome sequencing of Stegodyphus mimosarum.</title>
        <authorList>
            <person name="Bechsgaard J."/>
        </authorList>
    </citation>
    <scope>NUCLEOTIDE SEQUENCE [LARGE SCALE GENOMIC DNA]</scope>
</reference>
<dbReference type="SUPFAM" id="SSF52799">
    <property type="entry name" value="(Phosphotyrosine protein) phosphatases II"/>
    <property type="match status" value="1"/>
</dbReference>
<dbReference type="FunFam" id="1.10.287.110:FF:000002">
    <property type="entry name" value="putative tyrosine-protein phosphatase auxilin isoform X2"/>
    <property type="match status" value="1"/>
</dbReference>
<dbReference type="GO" id="GO:0072583">
    <property type="term" value="P:clathrin-dependent endocytosis"/>
    <property type="evidence" value="ECO:0007669"/>
    <property type="project" value="TreeGrafter"/>
</dbReference>
<sequence length="755" mass="82924">MYLYLKQDPKNVCIVHCMDGKSSSAVLVCAFLTFCKLFKKAEEALQLFALRRCCVNMVPSQLRYIQYVADIVSQAVHPHSHPVALHSLVMKPVPLFTKLRDGCRPFIEVYIGEDRVFTTSQEYERIRHFNLTDSEVNIPLKTVVSGDITIVAYHARSTFGGKVQGKVTAIKIFQLQLNTSFINPGGQSLSFNRSELDGIEELDRYPDNFHVVLGIGTIEKNAPEILSICNEISQLKLNPRLLFNTDEELETCLSHFSKPSESLNTKGLEATLDWQEKESFLAQDGSESDHSTSPTPTPSTIEDLQRNPSPVPEMDLLNLSNSCAPPVPDHMENKAAPINLLDIDSDISHSPSNFDLLSNPGTVPLIGTNNNDLNYSDGFNAFTDNLSSSKVTDSSDPFSILQDNNAQFSNSKPGGNTADLFDLLGSTNGSGFDNLKTSVSANSTPQHKPGMSSSASAFNMSAAANQDSSLMGSWDSVYQSGSTTNNTPMAAPNVIGAQSFLGQRLNPGGIPRNASTPNLEALAKSDPFADLGSLGKMKFGAENSQPTFDKPVSNTGNQFLNTSPQHFPRPQSYGGTANSAWQANAAPPPPSKPDYSRTHFSSVFGERDGVKKGGAPKPKLGEDEFMDLIGNQGFTGFTAKKSEGPKTIAEMRREELAREMDPERLKIMDWTSHKERNIRALLCSLHTILWEGTRWNEVGMHQLVTPADVKKFYKKACLAVHPDKQIGTENENLAKLIFMELNDAWSEFEKQNNLA</sequence>
<dbReference type="PANTHER" id="PTHR23172">
    <property type="entry name" value="AUXILIN/CYCLIN G-ASSOCIATED KINASE-RELATED"/>
    <property type="match status" value="1"/>
</dbReference>
<dbReference type="SUPFAM" id="SSF46565">
    <property type="entry name" value="Chaperone J-domain"/>
    <property type="match status" value="1"/>
</dbReference>
<dbReference type="InterPro" id="IPR035892">
    <property type="entry name" value="C2_domain_sf"/>
</dbReference>
<keyword evidence="8" id="KW-1185">Reference proteome</keyword>
<feature type="domain" description="J" evidence="5">
    <location>
        <begin position="693"/>
        <end position="753"/>
    </location>
</feature>
<protein>
    <submittedName>
        <fullName evidence="7">Cyclin-G-associated kinase</fullName>
    </submittedName>
</protein>
<dbReference type="InterPro" id="IPR029021">
    <property type="entry name" value="Prot-tyrosine_phosphatase-like"/>
</dbReference>
<dbReference type="Gene3D" id="3.90.190.10">
    <property type="entry name" value="Protein tyrosine phosphatase superfamily"/>
    <property type="match status" value="1"/>
</dbReference>
<feature type="region of interest" description="Disordered" evidence="4">
    <location>
        <begin position="565"/>
        <end position="599"/>
    </location>
</feature>
<dbReference type="OMA" id="QDPKNIC"/>
<organism evidence="7 8">
    <name type="scientific">Stegodyphus mimosarum</name>
    <name type="common">African social velvet spider</name>
    <dbReference type="NCBI Taxonomy" id="407821"/>
    <lineage>
        <taxon>Eukaryota</taxon>
        <taxon>Metazoa</taxon>
        <taxon>Ecdysozoa</taxon>
        <taxon>Arthropoda</taxon>
        <taxon>Chelicerata</taxon>
        <taxon>Arachnida</taxon>
        <taxon>Araneae</taxon>
        <taxon>Araneomorphae</taxon>
        <taxon>Entelegynae</taxon>
        <taxon>Eresoidea</taxon>
        <taxon>Eresidae</taxon>
        <taxon>Stegodyphus</taxon>
    </lineage>
</organism>
<feature type="domain" description="C2 tensin-type" evidence="6">
    <location>
        <begin position="80"/>
        <end position="218"/>
    </location>
</feature>
<evidence type="ECO:0000256" key="4">
    <source>
        <dbReference type="SAM" id="MobiDB-lite"/>
    </source>
</evidence>
<gene>
    <name evidence="7" type="ORF">X975_21664</name>
</gene>
<dbReference type="PANTHER" id="PTHR23172:SF19">
    <property type="entry name" value="J DOMAIN-CONTAINING PROTEIN"/>
    <property type="match status" value="1"/>
</dbReference>
<comment type="subcellular location">
    <subcellularLocation>
        <location evidence="1">Cytoplasmic vesicle</location>
        <location evidence="1">Clathrin-coated vesicle</location>
    </subcellularLocation>
</comment>
<dbReference type="Gene3D" id="1.10.287.110">
    <property type="entry name" value="DnaJ domain"/>
    <property type="match status" value="1"/>
</dbReference>
<dbReference type="InterPro" id="IPR001623">
    <property type="entry name" value="DnaJ_domain"/>
</dbReference>
<dbReference type="InterPro" id="IPR014020">
    <property type="entry name" value="Tensin_C2-dom"/>
</dbReference>
<keyword evidence="2" id="KW-0597">Phosphoprotein</keyword>
<accession>A0A087UHZ9</accession>
<feature type="region of interest" description="Disordered" evidence="4">
    <location>
        <begin position="281"/>
        <end position="314"/>
    </location>
</feature>
<dbReference type="GO" id="GO:0072318">
    <property type="term" value="P:clathrin coat disassembly"/>
    <property type="evidence" value="ECO:0007669"/>
    <property type="project" value="TreeGrafter"/>
</dbReference>
<dbReference type="CDD" id="cd06257">
    <property type="entry name" value="DnaJ"/>
    <property type="match status" value="1"/>
</dbReference>
<proteinExistence type="predicted"/>
<name>A0A087UHZ9_STEMI</name>
<dbReference type="PROSITE" id="PS51182">
    <property type="entry name" value="C2_TENSIN"/>
    <property type="match status" value="1"/>
</dbReference>
<evidence type="ECO:0000256" key="2">
    <source>
        <dbReference type="ARBA" id="ARBA00022553"/>
    </source>
</evidence>
<keyword evidence="3" id="KW-0968">Cytoplasmic vesicle</keyword>
<dbReference type="SUPFAM" id="SSF49562">
    <property type="entry name" value="C2 domain (Calcium/lipid-binding domain, CaLB)"/>
    <property type="match status" value="1"/>
</dbReference>
<keyword evidence="7" id="KW-0808">Transferase</keyword>
<evidence type="ECO:0000259" key="6">
    <source>
        <dbReference type="PROSITE" id="PS51182"/>
    </source>
</evidence>
<evidence type="ECO:0000256" key="3">
    <source>
        <dbReference type="ARBA" id="ARBA00023329"/>
    </source>
</evidence>
<dbReference type="FunFam" id="2.60.40.1110:FF:000001">
    <property type="entry name" value="cyclin-G-associated kinase isoform X2"/>
    <property type="match status" value="1"/>
</dbReference>
<evidence type="ECO:0000256" key="1">
    <source>
        <dbReference type="ARBA" id="ARBA00004132"/>
    </source>
</evidence>
<dbReference type="GO" id="GO:0030136">
    <property type="term" value="C:clathrin-coated vesicle"/>
    <property type="evidence" value="ECO:0007669"/>
    <property type="project" value="UniProtKB-SubCell"/>
</dbReference>
<evidence type="ECO:0000313" key="7">
    <source>
        <dbReference type="EMBL" id="KFM76988.1"/>
    </source>
</evidence>
<feature type="compositionally biased region" description="Low complexity" evidence="4">
    <location>
        <begin position="291"/>
        <end position="300"/>
    </location>
</feature>
<dbReference type="GO" id="GO:0016301">
    <property type="term" value="F:kinase activity"/>
    <property type="evidence" value="ECO:0007669"/>
    <property type="project" value="UniProtKB-KW"/>
</dbReference>
<dbReference type="PROSITE" id="PS50076">
    <property type="entry name" value="DNAJ_2"/>
    <property type="match status" value="1"/>
</dbReference>
<dbReference type="InterPro" id="IPR036869">
    <property type="entry name" value="J_dom_sf"/>
</dbReference>
<feature type="non-terminal residue" evidence="7">
    <location>
        <position position="755"/>
    </location>
</feature>
<dbReference type="OrthoDB" id="1717591at2759"/>
<evidence type="ECO:0000313" key="8">
    <source>
        <dbReference type="Proteomes" id="UP000054359"/>
    </source>
</evidence>
<dbReference type="STRING" id="407821.A0A087UHZ9"/>
<dbReference type="AlphaFoldDB" id="A0A087UHZ9"/>
<dbReference type="EMBL" id="KK119890">
    <property type="protein sequence ID" value="KFM76988.1"/>
    <property type="molecule type" value="Genomic_DNA"/>
</dbReference>
<keyword evidence="7" id="KW-0418">Kinase</keyword>
<dbReference type="GO" id="GO:0030276">
    <property type="term" value="F:clathrin binding"/>
    <property type="evidence" value="ECO:0007669"/>
    <property type="project" value="TreeGrafter"/>
</dbReference>
<dbReference type="Gene3D" id="2.60.40.1110">
    <property type="match status" value="1"/>
</dbReference>